<dbReference type="Proteomes" id="UP000736787">
    <property type="component" value="Unassembled WGS sequence"/>
</dbReference>
<accession>A0A8T1LKD4</accession>
<sequence>MSHFRFVDGARKEITARPRQKAPSDSMKLLVVCHFVVVNMRIL</sequence>
<dbReference type="AlphaFoldDB" id="A0A8T1LKD4"/>
<name>A0A8T1LKD4_9STRA</name>
<evidence type="ECO:0000313" key="3">
    <source>
        <dbReference type="Proteomes" id="UP000697107"/>
    </source>
</evidence>
<dbReference type="Proteomes" id="UP000697107">
    <property type="component" value="Unassembled WGS sequence"/>
</dbReference>
<organism evidence="2 3">
    <name type="scientific">Phytophthora cactorum</name>
    <dbReference type="NCBI Taxonomy" id="29920"/>
    <lineage>
        <taxon>Eukaryota</taxon>
        <taxon>Sar</taxon>
        <taxon>Stramenopiles</taxon>
        <taxon>Oomycota</taxon>
        <taxon>Peronosporomycetes</taxon>
        <taxon>Peronosporales</taxon>
        <taxon>Peronosporaceae</taxon>
        <taxon>Phytophthora</taxon>
    </lineage>
</organism>
<reference evidence="2" key="1">
    <citation type="submission" date="2018-10" db="EMBL/GenBank/DDBJ databases">
        <title>Effector identification in a new, highly contiguous assembly of the strawberry crown rot pathogen Phytophthora cactorum.</title>
        <authorList>
            <person name="Armitage A.D."/>
            <person name="Nellist C.F."/>
            <person name="Bates H."/>
            <person name="Vickerstaff R.J."/>
            <person name="Harrison R.J."/>
        </authorList>
    </citation>
    <scope>NUCLEOTIDE SEQUENCE</scope>
    <source>
        <strain evidence="1">4040</strain>
        <strain evidence="2">P415</strain>
    </source>
</reference>
<comment type="caution">
    <text evidence="2">The sequence shown here is derived from an EMBL/GenBank/DDBJ whole genome shotgun (WGS) entry which is preliminary data.</text>
</comment>
<evidence type="ECO:0000313" key="2">
    <source>
        <dbReference type="EMBL" id="KAG2960810.1"/>
    </source>
</evidence>
<dbReference type="EMBL" id="RCMK01001776">
    <property type="protein sequence ID" value="KAG2888526.1"/>
    <property type="molecule type" value="Genomic_DNA"/>
</dbReference>
<gene>
    <name evidence="1" type="ORF">PC117_g24877</name>
    <name evidence="2" type="ORF">PC118_g22317</name>
</gene>
<evidence type="ECO:0000313" key="1">
    <source>
        <dbReference type="EMBL" id="KAG2888526.1"/>
    </source>
</evidence>
<dbReference type="EMBL" id="RCML01001712">
    <property type="protein sequence ID" value="KAG2960810.1"/>
    <property type="molecule type" value="Genomic_DNA"/>
</dbReference>
<proteinExistence type="predicted"/>
<protein>
    <submittedName>
        <fullName evidence="2">Uncharacterized protein</fullName>
    </submittedName>
</protein>